<dbReference type="KEGG" id="loa:LOAG_00904"/>
<dbReference type="EMBL" id="JH712072">
    <property type="protein sequence ID" value="EFO27585.1"/>
    <property type="molecule type" value="Genomic_DNA"/>
</dbReference>
<accession>A0A1S0UCB5</accession>
<sequence length="109" mass="13068">MGKIGRERYKLDRFALLSSSAVINYDERSNVGYLFKNLKPMAAISIACYRHIYMIFDVRSTYSHIYDIFCLHQKRLKKNGQKVYNHAKFELQQHIRCFCTIWHKIVLVY</sequence>
<gene>
    <name evidence="1" type="ORF">LOAG_00904</name>
</gene>
<organism evidence="1">
    <name type="scientific">Loa loa</name>
    <name type="common">Eye worm</name>
    <name type="synonym">Filaria loa</name>
    <dbReference type="NCBI Taxonomy" id="7209"/>
    <lineage>
        <taxon>Eukaryota</taxon>
        <taxon>Metazoa</taxon>
        <taxon>Ecdysozoa</taxon>
        <taxon>Nematoda</taxon>
        <taxon>Chromadorea</taxon>
        <taxon>Rhabditida</taxon>
        <taxon>Spirurina</taxon>
        <taxon>Spiruromorpha</taxon>
        <taxon>Filarioidea</taxon>
        <taxon>Onchocercidae</taxon>
        <taxon>Loa</taxon>
    </lineage>
</organism>
<dbReference type="CTD" id="9938274"/>
<dbReference type="RefSeq" id="XP_003136492.1">
    <property type="nucleotide sequence ID" value="XM_003136444.1"/>
</dbReference>
<proteinExistence type="predicted"/>
<reference evidence="1" key="1">
    <citation type="submission" date="2012-04" db="EMBL/GenBank/DDBJ databases">
        <title>The Genome Sequence of Loa loa.</title>
        <authorList>
            <consortium name="The Broad Institute Genome Sequencing Platform"/>
            <consortium name="Broad Institute Genome Sequencing Center for Infectious Disease"/>
            <person name="Nutman T.B."/>
            <person name="Fink D.L."/>
            <person name="Russ C."/>
            <person name="Young S."/>
            <person name="Zeng Q."/>
            <person name="Gargeya S."/>
            <person name="Alvarado L."/>
            <person name="Berlin A."/>
            <person name="Chapman S.B."/>
            <person name="Chen Z."/>
            <person name="Freedman E."/>
            <person name="Gellesch M."/>
            <person name="Goldberg J."/>
            <person name="Griggs A."/>
            <person name="Gujja S."/>
            <person name="Heilman E.R."/>
            <person name="Heiman D."/>
            <person name="Howarth C."/>
            <person name="Mehta T."/>
            <person name="Neiman D."/>
            <person name="Pearson M."/>
            <person name="Roberts A."/>
            <person name="Saif S."/>
            <person name="Shea T."/>
            <person name="Shenoy N."/>
            <person name="Sisk P."/>
            <person name="Stolte C."/>
            <person name="Sykes S."/>
            <person name="White J."/>
            <person name="Yandava C."/>
            <person name="Haas B."/>
            <person name="Henn M.R."/>
            <person name="Nusbaum C."/>
            <person name="Birren B."/>
        </authorList>
    </citation>
    <scope>NUCLEOTIDE SEQUENCE [LARGE SCALE GENOMIC DNA]</scope>
</reference>
<name>A0A1S0UCB5_LOALO</name>
<dbReference type="AlphaFoldDB" id="A0A1S0UCB5"/>
<evidence type="ECO:0000313" key="1">
    <source>
        <dbReference type="EMBL" id="EFO27585.1"/>
    </source>
</evidence>
<dbReference type="InParanoid" id="A0A1S0UCB5"/>
<dbReference type="GeneID" id="9938274"/>
<protein>
    <submittedName>
        <fullName evidence="1">Uncharacterized protein</fullName>
    </submittedName>
</protein>